<evidence type="ECO:0000259" key="4">
    <source>
        <dbReference type="Pfam" id="PF15612"/>
    </source>
</evidence>
<feature type="compositionally biased region" description="Low complexity" evidence="3">
    <location>
        <begin position="511"/>
        <end position="525"/>
    </location>
</feature>
<evidence type="ECO:0000256" key="1">
    <source>
        <dbReference type="ARBA" id="ARBA00004123"/>
    </source>
</evidence>
<dbReference type="Proteomes" id="UP000308549">
    <property type="component" value="Unassembled WGS sequence"/>
</dbReference>
<dbReference type="PANTHER" id="PTHR42107">
    <property type="entry name" value="YALI0D24453P"/>
    <property type="match status" value="1"/>
</dbReference>
<feature type="compositionally biased region" description="Polar residues" evidence="3">
    <location>
        <begin position="538"/>
        <end position="563"/>
    </location>
</feature>
<feature type="compositionally biased region" description="Acidic residues" evidence="3">
    <location>
        <begin position="473"/>
        <end position="491"/>
    </location>
</feature>
<feature type="compositionally biased region" description="Pro residues" evidence="3">
    <location>
        <begin position="39"/>
        <end position="53"/>
    </location>
</feature>
<dbReference type="GO" id="GO:0005634">
    <property type="term" value="C:nucleus"/>
    <property type="evidence" value="ECO:0007669"/>
    <property type="project" value="UniProtKB-SubCell"/>
</dbReference>
<feature type="region of interest" description="Disordered" evidence="3">
    <location>
        <begin position="22"/>
        <end position="60"/>
    </location>
</feature>
<evidence type="ECO:0000313" key="5">
    <source>
        <dbReference type="EMBL" id="TKA28940.1"/>
    </source>
</evidence>
<reference evidence="5 6" key="1">
    <citation type="submission" date="2017-03" db="EMBL/GenBank/DDBJ databases">
        <title>Genomes of endolithic fungi from Antarctica.</title>
        <authorList>
            <person name="Coleine C."/>
            <person name="Masonjones S."/>
            <person name="Stajich J.E."/>
        </authorList>
    </citation>
    <scope>NUCLEOTIDE SEQUENCE [LARGE SCALE GENOMIC DNA]</scope>
    <source>
        <strain evidence="5 6">CCFEE 6315</strain>
    </source>
</reference>
<dbReference type="InterPro" id="IPR028942">
    <property type="entry name" value="WHIM1_dom"/>
</dbReference>
<dbReference type="Pfam" id="PF15612">
    <property type="entry name" value="WHIM1"/>
    <property type="match status" value="1"/>
</dbReference>
<feature type="compositionally biased region" description="Acidic residues" evidence="3">
    <location>
        <begin position="443"/>
        <end position="461"/>
    </location>
</feature>
<gene>
    <name evidence="5" type="ORF">B0A50_03351</name>
</gene>
<comment type="caution">
    <text evidence="5">The sequence shown here is derived from an EMBL/GenBank/DDBJ whole genome shotgun (WGS) entry which is preliminary data.</text>
</comment>
<sequence>MSGAESDSSGLSSAGEEEIQKLAPIFVNAKKATKKRYPPPHVSPPRPKRPPSPPREDQFADNPDIAVIAMFRSRFNEAFPTKLAHFGPQDIERGVTDQPPSPQVESLLCALLGLVLNRKKPVERGHHGRALEEAVSTMKPQWPHYWNGVNPLHGPRDFNTMPPSDRLNLLRTLIHWSLTSSEAIQTILKDRYKQQRHADDENQPLSVQPWGSDGDKRRYFLVQGLDDTDFRVYRESSRYTKNASWINVAGGIEELKALGTKLSDVDGSQMARRLAGRIQNAIPTFEASEEKRRRREYRQIKRAAFSRPEPGFSLYEGRTRGKRLRYTYDDDDDDEDGAVGGDSDATSTRRSTRNQSSARNTPFEAVPTYTASGRQVHKPRTGEYGEPLLKAALENATEELAQEEVDGAAGTDGDSEVVGNGRAKRAAGRRTEDVRKRKRVVYDDEDEDEAAEMSEEDEEAGADGWDSDRNAEDDTEMPDADDESEIEDGDAEPQSLVIKLKLSRGHAAMKGEGTTAEESTNNTATEARRNSLHEPPQHSAQQPNGLPTQTLAGADPNTASTHLPNGYASANMTNSTTTNAANQSLETSTPSPATSAYPTPASISFPSMEAAQKPPAVPAASVTELENKDGLVQGNGLLGAEAAVDGAGI</sequence>
<evidence type="ECO:0000313" key="6">
    <source>
        <dbReference type="Proteomes" id="UP000308549"/>
    </source>
</evidence>
<organism evidence="5 6">
    <name type="scientific">Salinomyces thailandicus</name>
    <dbReference type="NCBI Taxonomy" id="706561"/>
    <lineage>
        <taxon>Eukaryota</taxon>
        <taxon>Fungi</taxon>
        <taxon>Dikarya</taxon>
        <taxon>Ascomycota</taxon>
        <taxon>Pezizomycotina</taxon>
        <taxon>Dothideomycetes</taxon>
        <taxon>Dothideomycetidae</taxon>
        <taxon>Mycosphaerellales</taxon>
        <taxon>Teratosphaeriaceae</taxon>
        <taxon>Salinomyces</taxon>
    </lineage>
</organism>
<dbReference type="OrthoDB" id="349045at2759"/>
<dbReference type="AlphaFoldDB" id="A0A4U0U1W9"/>
<feature type="compositionally biased region" description="Low complexity" evidence="3">
    <location>
        <begin position="341"/>
        <end position="361"/>
    </location>
</feature>
<evidence type="ECO:0000256" key="2">
    <source>
        <dbReference type="ARBA" id="ARBA00023242"/>
    </source>
</evidence>
<comment type="subcellular location">
    <subcellularLocation>
        <location evidence="1">Nucleus</location>
    </subcellularLocation>
</comment>
<feature type="compositionally biased region" description="Low complexity" evidence="3">
    <location>
        <begin position="568"/>
        <end position="602"/>
    </location>
</feature>
<protein>
    <recommendedName>
        <fullName evidence="4">WHIM1 domain-containing protein</fullName>
    </recommendedName>
</protein>
<keyword evidence="2" id="KW-0539">Nucleus</keyword>
<keyword evidence="6" id="KW-1185">Reference proteome</keyword>
<feature type="region of interest" description="Disordered" evidence="3">
    <location>
        <begin position="401"/>
        <end position="620"/>
    </location>
</feature>
<feature type="compositionally biased region" description="Basic and acidic residues" evidence="3">
    <location>
        <begin position="526"/>
        <end position="536"/>
    </location>
</feature>
<feature type="region of interest" description="Disordered" evidence="3">
    <location>
        <begin position="326"/>
        <end position="382"/>
    </location>
</feature>
<dbReference type="PANTHER" id="PTHR42107:SF1">
    <property type="entry name" value="WHIM1 DOMAIN-CONTAINING PROTEIN"/>
    <property type="match status" value="1"/>
</dbReference>
<accession>A0A4U0U1W9</accession>
<feature type="domain" description="WHIM1" evidence="4">
    <location>
        <begin position="160"/>
        <end position="188"/>
    </location>
</feature>
<dbReference type="EMBL" id="NAJL01000016">
    <property type="protein sequence ID" value="TKA28940.1"/>
    <property type="molecule type" value="Genomic_DNA"/>
</dbReference>
<proteinExistence type="predicted"/>
<evidence type="ECO:0000256" key="3">
    <source>
        <dbReference type="SAM" id="MobiDB-lite"/>
    </source>
</evidence>
<name>A0A4U0U1W9_9PEZI</name>